<accession>A0A7S4P3J2</accession>
<dbReference type="InterPro" id="IPR001680">
    <property type="entry name" value="WD40_rpt"/>
</dbReference>
<evidence type="ECO:0000256" key="7">
    <source>
        <dbReference type="SAM" id="MobiDB-lite"/>
    </source>
</evidence>
<dbReference type="PROSITE" id="PS50082">
    <property type="entry name" value="WD_REPEATS_2"/>
    <property type="match status" value="3"/>
</dbReference>
<dbReference type="AlphaFoldDB" id="A0A7S4P3J2"/>
<evidence type="ECO:0000256" key="5">
    <source>
        <dbReference type="ARBA" id="ARBA00023163"/>
    </source>
</evidence>
<reference evidence="8" key="1">
    <citation type="submission" date="2021-01" db="EMBL/GenBank/DDBJ databases">
        <authorList>
            <person name="Corre E."/>
            <person name="Pelletier E."/>
            <person name="Niang G."/>
            <person name="Scheremetjew M."/>
            <person name="Finn R."/>
            <person name="Kale V."/>
            <person name="Holt S."/>
            <person name="Cochrane G."/>
            <person name="Meng A."/>
            <person name="Brown T."/>
            <person name="Cohen L."/>
        </authorList>
    </citation>
    <scope>NUCLEOTIDE SEQUENCE</scope>
    <source>
        <strain evidence="8">CCMP 2712</strain>
    </source>
</reference>
<evidence type="ECO:0000256" key="4">
    <source>
        <dbReference type="ARBA" id="ARBA00023015"/>
    </source>
</evidence>
<keyword evidence="5" id="KW-0804">Transcription</keyword>
<gene>
    <name evidence="8" type="ORF">GTHE00462_LOCUS28136</name>
</gene>
<organism evidence="8">
    <name type="scientific">Guillardia theta</name>
    <name type="common">Cryptophyte</name>
    <name type="synonym">Cryptomonas phi</name>
    <dbReference type="NCBI Taxonomy" id="55529"/>
    <lineage>
        <taxon>Eukaryota</taxon>
        <taxon>Cryptophyceae</taxon>
        <taxon>Pyrenomonadales</taxon>
        <taxon>Geminigeraceae</taxon>
        <taxon>Guillardia</taxon>
    </lineage>
</organism>
<evidence type="ECO:0008006" key="9">
    <source>
        <dbReference type="Google" id="ProtNLM"/>
    </source>
</evidence>
<feature type="repeat" description="WD" evidence="6">
    <location>
        <begin position="149"/>
        <end position="185"/>
    </location>
</feature>
<dbReference type="PANTHER" id="PTHR10253">
    <property type="entry name" value="POLYCOMB PROTEIN"/>
    <property type="match status" value="1"/>
</dbReference>
<keyword evidence="2 6" id="KW-0853">WD repeat</keyword>
<feature type="repeat" description="WD" evidence="6">
    <location>
        <begin position="377"/>
        <end position="405"/>
    </location>
</feature>
<dbReference type="InterPro" id="IPR036322">
    <property type="entry name" value="WD40_repeat_dom_sf"/>
</dbReference>
<protein>
    <recommendedName>
        <fullName evidence="9">Polycomb protein EED</fullName>
    </recommendedName>
</protein>
<evidence type="ECO:0000256" key="6">
    <source>
        <dbReference type="PROSITE-ProRule" id="PRU00221"/>
    </source>
</evidence>
<dbReference type="InterPro" id="IPR019775">
    <property type="entry name" value="WD40_repeat_CS"/>
</dbReference>
<sequence length="405" mass="45270">MVKKRRRTNPGIADAVVAEEEIDSGDAEAASTPNKQKNQAVPKHWTLVRRVKEDHGQVLFGLAINLYDERWYNLFATTGANRATVYELLPDGKIEVRQVYVDEDQSESYFCCAWSVAPWCEEQPLLAVAGQLGIIRVLDCMRHCVSRTLMGHGNSVNDLRFHPYQPELLLSASKDESIRLWNVATCVCVALFTGDSAHRGEVLSLDFHLDGKQFVSAGMDNAIKIWSLDQCAPAIKQASTLQQQAADALPSSRGDATGRFRSAIVQLPTYSTTRIHRNYVDCVRWHGDHILSKSTHNKIVIWKPQPSKAHGSDAALVLGECRYSSSDIWFLRFNIDPQHNFVAVGNKVGQILLWDLTQLVTGKETCKLTHSQCTTTVRQTAISHDGRTVLAATEDGSIWRWDATR</sequence>
<comment type="similarity">
    <text evidence="1">Belongs to the WD repeat ESC family.</text>
</comment>
<evidence type="ECO:0000256" key="2">
    <source>
        <dbReference type="ARBA" id="ARBA00022574"/>
    </source>
</evidence>
<feature type="repeat" description="WD" evidence="6">
    <location>
        <begin position="195"/>
        <end position="229"/>
    </location>
</feature>
<dbReference type="InterPro" id="IPR051243">
    <property type="entry name" value="PcG_WD-repeat"/>
</dbReference>
<keyword evidence="3" id="KW-0677">Repeat</keyword>
<dbReference type="PROSITE" id="PS50294">
    <property type="entry name" value="WD_REPEATS_REGION"/>
    <property type="match status" value="3"/>
</dbReference>
<dbReference type="SMART" id="SM00320">
    <property type="entry name" value="WD40"/>
    <property type="match status" value="5"/>
</dbReference>
<dbReference type="SUPFAM" id="SSF50978">
    <property type="entry name" value="WD40 repeat-like"/>
    <property type="match status" value="1"/>
</dbReference>
<dbReference type="Gene3D" id="2.130.10.10">
    <property type="entry name" value="YVTN repeat-like/Quinoprotein amine dehydrogenase"/>
    <property type="match status" value="1"/>
</dbReference>
<dbReference type="Pfam" id="PF00400">
    <property type="entry name" value="WD40"/>
    <property type="match status" value="3"/>
</dbReference>
<dbReference type="PRINTS" id="PR00320">
    <property type="entry name" value="GPROTEINBRPT"/>
</dbReference>
<dbReference type="PROSITE" id="PS00678">
    <property type="entry name" value="WD_REPEATS_1"/>
    <property type="match status" value="1"/>
</dbReference>
<dbReference type="EMBL" id="HBKN01036046">
    <property type="protein sequence ID" value="CAE2322397.1"/>
    <property type="molecule type" value="Transcribed_RNA"/>
</dbReference>
<proteinExistence type="inferred from homology"/>
<evidence type="ECO:0000256" key="3">
    <source>
        <dbReference type="ARBA" id="ARBA00022737"/>
    </source>
</evidence>
<dbReference type="InterPro" id="IPR015943">
    <property type="entry name" value="WD40/YVTN_repeat-like_dom_sf"/>
</dbReference>
<keyword evidence="4" id="KW-0805">Transcription regulation</keyword>
<evidence type="ECO:0000256" key="1">
    <source>
        <dbReference type="ARBA" id="ARBA00008075"/>
    </source>
</evidence>
<dbReference type="InterPro" id="IPR020472">
    <property type="entry name" value="WD40_PAC1"/>
</dbReference>
<name>A0A7S4P3J2_GUITH</name>
<feature type="region of interest" description="Disordered" evidence="7">
    <location>
        <begin position="1"/>
        <end position="38"/>
    </location>
</feature>
<evidence type="ECO:0000313" key="8">
    <source>
        <dbReference type="EMBL" id="CAE2322397.1"/>
    </source>
</evidence>
<feature type="compositionally biased region" description="Acidic residues" evidence="7">
    <location>
        <begin position="17"/>
        <end position="26"/>
    </location>
</feature>